<dbReference type="PROSITE" id="PS50244">
    <property type="entry name" value="S5A_REDUCTASE"/>
    <property type="match status" value="1"/>
</dbReference>
<dbReference type="GO" id="GO:0012505">
    <property type="term" value="C:endomembrane system"/>
    <property type="evidence" value="ECO:0007669"/>
    <property type="project" value="UniProtKB-SubCell"/>
</dbReference>
<evidence type="ECO:0000256" key="3">
    <source>
        <dbReference type="ARBA" id="ARBA00022692"/>
    </source>
</evidence>
<proteinExistence type="predicted"/>
<dbReference type="InterPro" id="IPR039698">
    <property type="entry name" value="Dfg10/SRD5A3"/>
</dbReference>
<feature type="transmembrane region" description="Helical" evidence="8">
    <location>
        <begin position="170"/>
        <end position="191"/>
    </location>
</feature>
<dbReference type="GO" id="GO:0008270">
    <property type="term" value="F:zinc ion binding"/>
    <property type="evidence" value="ECO:0007669"/>
    <property type="project" value="UniProtKB-KW"/>
</dbReference>
<comment type="subcellular location">
    <subcellularLocation>
        <location evidence="1">Endomembrane system</location>
        <topology evidence="1">Multi-pass membrane protein</topology>
    </subcellularLocation>
</comment>
<sequence>MHGEEEEKVLVVGEALAWSEIWATGGYERKGKCYDGLEGCVVHPDICKLTVPQRFFLHFYVIAVLLTTSLGLSTWFYAYKKMTPLASEPLQFSTIASHLTGGSHMLSIHKSTTFPMKRRFEVWKIVLVLLMMEAQALRRLYETLYVFNYGPSARMHVLGYLAGLFKQIDIMSTIIAVIITLSILNSITYLLHIGLLANSSIPLGLLANSSISYQNNGTIQRILKGCLRTQVFLRVACELKYFLSNWYQSKFWDQWRADFKKPGAMAAKKVDALEERLEGEMNQIKTTVEERMSSMEGQVVDLRDMIKKITSGVKTKTFETQNVDKGKGIMGPKPTEQPRLIGPCYKCGLYGHISAACRKNNPPKNTYIEKDDLSGHSSPSQNWRNFHSSWMTDPKLDHGFVFDLQGRVDVLRSPFFDINLEIDHFVEDYIDRIFYSLTSAIDDHQPLVQWQILHQPSTTTSPDNSSLSNTNKRERGRDVVNSVRKRNGKYSKQAFKWGFYTAAPLSVGSTCALEAINYVGSQIVEFIVKGRSRMPDVEFFHWELLKPLFYLGWCQWFGVALFVWGSIHQLRCHAILGSLREQRGADEYIIPNGDWFEYVSCAHYLGEIVIYAGILLASGGFDPTVWLLFFFVVSNLVFAAAETHRWYHQKFESYPPSRKALIPWIY</sequence>
<dbReference type="PANTHER" id="PTHR14624">
    <property type="entry name" value="DFG10 PROTEIN"/>
    <property type="match status" value="1"/>
</dbReference>
<dbReference type="AlphaFoldDB" id="A0ABD0UUM7"/>
<keyword evidence="3 8" id="KW-0812">Transmembrane</keyword>
<organism evidence="10 11">
    <name type="scientific">Dendrobium thyrsiflorum</name>
    <name type="common">Pinecone-like raceme dendrobium</name>
    <name type="synonym">Orchid</name>
    <dbReference type="NCBI Taxonomy" id="117978"/>
    <lineage>
        <taxon>Eukaryota</taxon>
        <taxon>Viridiplantae</taxon>
        <taxon>Streptophyta</taxon>
        <taxon>Embryophyta</taxon>
        <taxon>Tracheophyta</taxon>
        <taxon>Spermatophyta</taxon>
        <taxon>Magnoliopsida</taxon>
        <taxon>Liliopsida</taxon>
        <taxon>Asparagales</taxon>
        <taxon>Orchidaceae</taxon>
        <taxon>Epidendroideae</taxon>
        <taxon>Malaxideae</taxon>
        <taxon>Dendrobiinae</taxon>
        <taxon>Dendrobium</taxon>
    </lineage>
</organism>
<dbReference type="PROSITE" id="PS50158">
    <property type="entry name" value="ZF_CCHC"/>
    <property type="match status" value="1"/>
</dbReference>
<dbReference type="Gene3D" id="1.20.120.1630">
    <property type="match status" value="1"/>
</dbReference>
<feature type="domain" description="CCHC-type" evidence="9">
    <location>
        <begin position="344"/>
        <end position="359"/>
    </location>
</feature>
<name>A0ABD0UUM7_DENTH</name>
<dbReference type="EMBL" id="JANQDX010000013">
    <property type="protein sequence ID" value="KAL0914167.1"/>
    <property type="molecule type" value="Genomic_DNA"/>
</dbReference>
<feature type="region of interest" description="Disordered" evidence="7">
    <location>
        <begin position="456"/>
        <end position="478"/>
    </location>
</feature>
<evidence type="ECO:0000256" key="5">
    <source>
        <dbReference type="ARBA" id="ARBA00023136"/>
    </source>
</evidence>
<feature type="transmembrane region" description="Helical" evidence="8">
    <location>
        <begin position="624"/>
        <end position="641"/>
    </location>
</feature>
<evidence type="ECO:0000256" key="6">
    <source>
        <dbReference type="PROSITE-ProRule" id="PRU00047"/>
    </source>
</evidence>
<keyword evidence="5 8" id="KW-0472">Membrane</keyword>
<reference evidence="10 11" key="1">
    <citation type="journal article" date="2024" name="Plant Biotechnol. J.">
        <title>Dendrobium thyrsiflorum genome and its molecular insights into genes involved in important horticultural traits.</title>
        <authorList>
            <person name="Chen B."/>
            <person name="Wang J.Y."/>
            <person name="Zheng P.J."/>
            <person name="Li K.L."/>
            <person name="Liang Y.M."/>
            <person name="Chen X.F."/>
            <person name="Zhang C."/>
            <person name="Zhao X."/>
            <person name="He X."/>
            <person name="Zhang G.Q."/>
            <person name="Liu Z.J."/>
            <person name="Xu Q."/>
        </authorList>
    </citation>
    <scope>NUCLEOTIDE SEQUENCE [LARGE SCALE GENOMIC DNA]</scope>
    <source>
        <strain evidence="10">GZMU011</strain>
    </source>
</reference>
<evidence type="ECO:0000256" key="8">
    <source>
        <dbReference type="SAM" id="Phobius"/>
    </source>
</evidence>
<evidence type="ECO:0000256" key="2">
    <source>
        <dbReference type="ARBA" id="ARBA00004922"/>
    </source>
</evidence>
<gene>
    <name evidence="10" type="ORF">M5K25_017677</name>
</gene>
<evidence type="ECO:0000256" key="7">
    <source>
        <dbReference type="SAM" id="MobiDB-lite"/>
    </source>
</evidence>
<accession>A0ABD0UUM7</accession>
<keyword evidence="6" id="KW-0862">Zinc</keyword>
<keyword evidence="4 8" id="KW-1133">Transmembrane helix</keyword>
<dbReference type="InterPro" id="IPR001104">
    <property type="entry name" value="3-oxo-5_a-steroid_4-DH_C"/>
</dbReference>
<dbReference type="Proteomes" id="UP001552299">
    <property type="component" value="Unassembled WGS sequence"/>
</dbReference>
<evidence type="ECO:0000259" key="9">
    <source>
        <dbReference type="PROSITE" id="PS50158"/>
    </source>
</evidence>
<comment type="pathway">
    <text evidence="2">Protein modification; protein glycosylation.</text>
</comment>
<feature type="transmembrane region" description="Helical" evidence="8">
    <location>
        <begin position="55"/>
        <end position="78"/>
    </location>
</feature>
<comment type="caution">
    <text evidence="10">The sequence shown here is derived from an EMBL/GenBank/DDBJ whole genome shotgun (WGS) entry which is preliminary data.</text>
</comment>
<evidence type="ECO:0000256" key="4">
    <source>
        <dbReference type="ARBA" id="ARBA00022989"/>
    </source>
</evidence>
<dbReference type="SMART" id="SM00343">
    <property type="entry name" value="ZnF_C2HC"/>
    <property type="match status" value="1"/>
</dbReference>
<keyword evidence="6" id="KW-0863">Zinc-finger</keyword>
<feature type="compositionally biased region" description="Polar residues" evidence="7">
    <location>
        <begin position="456"/>
        <end position="470"/>
    </location>
</feature>
<dbReference type="InterPro" id="IPR001878">
    <property type="entry name" value="Znf_CCHC"/>
</dbReference>
<dbReference type="PANTHER" id="PTHR14624:SF0">
    <property type="entry name" value="POLYPRENOL REDUCTASE"/>
    <property type="match status" value="1"/>
</dbReference>
<keyword evidence="6" id="KW-0479">Metal-binding</keyword>
<evidence type="ECO:0000256" key="1">
    <source>
        <dbReference type="ARBA" id="ARBA00004127"/>
    </source>
</evidence>
<evidence type="ECO:0000313" key="10">
    <source>
        <dbReference type="EMBL" id="KAL0914167.1"/>
    </source>
</evidence>
<evidence type="ECO:0000313" key="11">
    <source>
        <dbReference type="Proteomes" id="UP001552299"/>
    </source>
</evidence>
<keyword evidence="11" id="KW-1185">Reference proteome</keyword>
<protein>
    <recommendedName>
        <fullName evidence="9">CCHC-type domain-containing protein</fullName>
    </recommendedName>
</protein>
<dbReference type="Pfam" id="PF02544">
    <property type="entry name" value="Steroid_dh"/>
    <property type="match status" value="1"/>
</dbReference>